<dbReference type="SUPFAM" id="SSF55729">
    <property type="entry name" value="Acyl-CoA N-acyltransferases (Nat)"/>
    <property type="match status" value="1"/>
</dbReference>
<accession>A0AAU1HQ08</accession>
<dbReference type="InterPro" id="IPR016181">
    <property type="entry name" value="Acyl_CoA_acyltransferase"/>
</dbReference>
<feature type="domain" description="N-acetyltransferase" evidence="2">
    <location>
        <begin position="3"/>
        <end position="183"/>
    </location>
</feature>
<dbReference type="InterPro" id="IPR000182">
    <property type="entry name" value="GNAT_dom"/>
</dbReference>
<feature type="compositionally biased region" description="Pro residues" evidence="1">
    <location>
        <begin position="202"/>
        <end position="212"/>
    </location>
</feature>
<feature type="compositionally biased region" description="Low complexity" evidence="1">
    <location>
        <begin position="192"/>
        <end position="201"/>
    </location>
</feature>
<dbReference type="EMBL" id="CP108140">
    <property type="protein sequence ID" value="WTP84121.1"/>
    <property type="molecule type" value="Genomic_DNA"/>
</dbReference>
<organism evidence="3">
    <name type="scientific">Streptomyces sp. NBC_00180</name>
    <dbReference type="NCBI Taxonomy" id="2903632"/>
    <lineage>
        <taxon>Bacteria</taxon>
        <taxon>Bacillati</taxon>
        <taxon>Actinomycetota</taxon>
        <taxon>Actinomycetes</taxon>
        <taxon>Kitasatosporales</taxon>
        <taxon>Streptomycetaceae</taxon>
        <taxon>Streptomyces</taxon>
    </lineage>
</organism>
<dbReference type="AlphaFoldDB" id="A0AAU1HQ08"/>
<dbReference type="Gene3D" id="3.40.630.30">
    <property type="match status" value="1"/>
</dbReference>
<evidence type="ECO:0000313" key="3">
    <source>
        <dbReference type="EMBL" id="WTP84121.1"/>
    </source>
</evidence>
<evidence type="ECO:0000259" key="2">
    <source>
        <dbReference type="PROSITE" id="PS51186"/>
    </source>
</evidence>
<dbReference type="PROSITE" id="PS51186">
    <property type="entry name" value="GNAT"/>
    <property type="match status" value="1"/>
</dbReference>
<protein>
    <submittedName>
        <fullName evidence="3">GNAT family N-acetyltransferase</fullName>
    </submittedName>
</protein>
<proteinExistence type="predicted"/>
<dbReference type="Pfam" id="PF00583">
    <property type="entry name" value="Acetyltransf_1"/>
    <property type="match status" value="1"/>
</dbReference>
<gene>
    <name evidence="3" type="ORF">OG477_01500</name>
</gene>
<name>A0AAU1HQ08_9ACTN</name>
<sequence>MNPVIRVFKGADLLAHSAALRAVYLDAFSGPPWNEGEEKAVEFTKRLTLDVRRPGFTAALALAGEEALGFATAWTTPNPLPTDRCYPQAAAGLGPDRGVDWLCGAREVDELAVRGDTRGSGLAAELLGAVTADAPEGRSWLLTSVRSGRAMSFYRRHGWTQATHPSPDGTGIVVFLSPRHPARSLAAPPLTRASSPASKRPAAPPGTAPPAG</sequence>
<evidence type="ECO:0000256" key="1">
    <source>
        <dbReference type="SAM" id="MobiDB-lite"/>
    </source>
</evidence>
<dbReference type="GO" id="GO:0016747">
    <property type="term" value="F:acyltransferase activity, transferring groups other than amino-acyl groups"/>
    <property type="evidence" value="ECO:0007669"/>
    <property type="project" value="InterPro"/>
</dbReference>
<reference evidence="3" key="1">
    <citation type="submission" date="2022-10" db="EMBL/GenBank/DDBJ databases">
        <title>The complete genomes of actinobacterial strains from the NBC collection.</title>
        <authorList>
            <person name="Joergensen T.S."/>
            <person name="Alvarez Arevalo M."/>
            <person name="Sterndorff E.B."/>
            <person name="Faurdal D."/>
            <person name="Vuksanovic O."/>
            <person name="Mourched A.-S."/>
            <person name="Charusanti P."/>
            <person name="Shaw S."/>
            <person name="Blin K."/>
            <person name="Weber T."/>
        </authorList>
    </citation>
    <scope>NUCLEOTIDE SEQUENCE</scope>
    <source>
        <strain evidence="3">NBC 00180</strain>
    </source>
</reference>
<feature type="region of interest" description="Disordered" evidence="1">
    <location>
        <begin position="184"/>
        <end position="212"/>
    </location>
</feature>